<organism evidence="2 3">
    <name type="scientific">Prochlorococcus marinus (strain MIT 9313)</name>
    <dbReference type="NCBI Taxonomy" id="74547"/>
    <lineage>
        <taxon>Bacteria</taxon>
        <taxon>Bacillati</taxon>
        <taxon>Cyanobacteriota</taxon>
        <taxon>Cyanophyceae</taxon>
        <taxon>Synechococcales</taxon>
        <taxon>Prochlorococcaceae</taxon>
        <taxon>Prochlorococcus</taxon>
    </lineage>
</organism>
<feature type="region of interest" description="Disordered" evidence="1">
    <location>
        <begin position="66"/>
        <end position="88"/>
    </location>
</feature>
<evidence type="ECO:0000313" key="3">
    <source>
        <dbReference type="Proteomes" id="UP000001423"/>
    </source>
</evidence>
<dbReference type="KEGG" id="pmt:PMT_0947"/>
<dbReference type="AlphaFoldDB" id="Q7V716"/>
<accession>Q7V716</accession>
<sequence length="88" mass="9942">MEFPSISGELRQYLAPSLMSKKLRQVIRPLYLSKLIWIGWSPEPSDKAARQFLGCRTPLALLREHAHEPPSSSCAPTPRLHLPKALKP</sequence>
<evidence type="ECO:0000313" key="2">
    <source>
        <dbReference type="EMBL" id="CAE21122.1"/>
    </source>
</evidence>
<name>Q7V716_PROMM</name>
<dbReference type="Proteomes" id="UP000001423">
    <property type="component" value="Chromosome"/>
</dbReference>
<proteinExistence type="predicted"/>
<gene>
    <name evidence="2" type="ordered locus">PMT_0947</name>
</gene>
<keyword evidence="3" id="KW-1185">Reference proteome</keyword>
<dbReference type="HOGENOM" id="CLU_2466530_0_0_3"/>
<reference evidence="2 3" key="1">
    <citation type="journal article" date="2003" name="Nature">
        <title>Genome divergence in two Prochlorococcus ecotypes reflects oceanic niche differentiation.</title>
        <authorList>
            <person name="Rocap G."/>
            <person name="Larimer F.W."/>
            <person name="Lamerdin J.E."/>
            <person name="Malfatti S."/>
            <person name="Chain P."/>
            <person name="Ahlgren N.A."/>
            <person name="Arellano A."/>
            <person name="Coleman M."/>
            <person name="Hauser L."/>
            <person name="Hess W.R."/>
            <person name="Johnson Z.I."/>
            <person name="Land M.L."/>
            <person name="Lindell D."/>
            <person name="Post A.F."/>
            <person name="Regala W."/>
            <person name="Shah M."/>
            <person name="Shaw S.L."/>
            <person name="Steglich C."/>
            <person name="Sullivan M.B."/>
            <person name="Ting C.S."/>
            <person name="Tolonen A."/>
            <person name="Webb E.A."/>
            <person name="Zinser E.R."/>
            <person name="Chisholm S.W."/>
        </authorList>
    </citation>
    <scope>NUCLEOTIDE SEQUENCE [LARGE SCALE GENOMIC DNA]</scope>
    <source>
        <strain evidence="3">MIT 9313</strain>
    </source>
</reference>
<protein>
    <submittedName>
        <fullName evidence="2">Uncharacterized protein</fullName>
    </submittedName>
</protein>
<evidence type="ECO:0000256" key="1">
    <source>
        <dbReference type="SAM" id="MobiDB-lite"/>
    </source>
</evidence>
<dbReference type="EMBL" id="BX548175">
    <property type="protein sequence ID" value="CAE21122.1"/>
    <property type="molecule type" value="Genomic_DNA"/>
</dbReference>